<gene>
    <name evidence="3" type="ORF">Dcar01_00119</name>
</gene>
<name>A0ABP9W213_9DEIO</name>
<protein>
    <recommendedName>
        <fullName evidence="5">YitT family protein</fullName>
    </recommendedName>
</protein>
<feature type="transmembrane region" description="Helical" evidence="2">
    <location>
        <begin position="186"/>
        <end position="205"/>
    </location>
</feature>
<evidence type="ECO:0000313" key="3">
    <source>
        <dbReference type="EMBL" id="GAA5511410.1"/>
    </source>
</evidence>
<dbReference type="InterPro" id="IPR038750">
    <property type="entry name" value="YczE/YyaS-like"/>
</dbReference>
<feature type="transmembrane region" description="Helical" evidence="2">
    <location>
        <begin position="89"/>
        <end position="107"/>
    </location>
</feature>
<dbReference type="Proteomes" id="UP001401887">
    <property type="component" value="Unassembled WGS sequence"/>
</dbReference>
<evidence type="ECO:0000256" key="2">
    <source>
        <dbReference type="SAM" id="Phobius"/>
    </source>
</evidence>
<feature type="transmembrane region" description="Helical" evidence="2">
    <location>
        <begin position="57"/>
        <end position="77"/>
    </location>
</feature>
<dbReference type="Pfam" id="PF19700">
    <property type="entry name" value="DUF6198"/>
    <property type="match status" value="1"/>
</dbReference>
<keyword evidence="2" id="KW-0812">Transmembrane</keyword>
<keyword evidence="4" id="KW-1185">Reference proteome</keyword>
<evidence type="ECO:0000256" key="1">
    <source>
        <dbReference type="SAM" id="MobiDB-lite"/>
    </source>
</evidence>
<comment type="caution">
    <text evidence="3">The sequence shown here is derived from an EMBL/GenBank/DDBJ whole genome shotgun (WGS) entry which is preliminary data.</text>
</comment>
<dbReference type="PANTHER" id="PTHR40078:SF1">
    <property type="entry name" value="INTEGRAL MEMBRANE PROTEIN"/>
    <property type="match status" value="1"/>
</dbReference>
<dbReference type="EMBL" id="BAABRP010000001">
    <property type="protein sequence ID" value="GAA5511410.1"/>
    <property type="molecule type" value="Genomic_DNA"/>
</dbReference>
<feature type="region of interest" description="Disordered" evidence="1">
    <location>
        <begin position="207"/>
        <end position="226"/>
    </location>
</feature>
<dbReference type="PANTHER" id="PTHR40078">
    <property type="entry name" value="INTEGRAL MEMBRANE PROTEIN-RELATED"/>
    <property type="match status" value="1"/>
</dbReference>
<accession>A0ABP9W213</accession>
<feature type="transmembrane region" description="Helical" evidence="2">
    <location>
        <begin position="119"/>
        <end position="140"/>
    </location>
</feature>
<keyword evidence="2" id="KW-0472">Membrane</keyword>
<keyword evidence="2" id="KW-1133">Transmembrane helix</keyword>
<evidence type="ECO:0008006" key="5">
    <source>
        <dbReference type="Google" id="ProtNLM"/>
    </source>
</evidence>
<reference evidence="3 4" key="1">
    <citation type="submission" date="2024-02" db="EMBL/GenBank/DDBJ databases">
        <title>Deinococcus carri NBRC 110142.</title>
        <authorList>
            <person name="Ichikawa N."/>
            <person name="Katano-Makiyama Y."/>
            <person name="Hidaka K."/>
        </authorList>
    </citation>
    <scope>NUCLEOTIDE SEQUENCE [LARGE SCALE GENOMIC DNA]</scope>
    <source>
        <strain evidence="3 4">NBRC 110142</strain>
    </source>
</reference>
<feature type="transmembrane region" description="Helical" evidence="2">
    <location>
        <begin position="20"/>
        <end position="37"/>
    </location>
</feature>
<dbReference type="RefSeq" id="WP_345459316.1">
    <property type="nucleotide sequence ID" value="NZ_BAABRP010000001.1"/>
</dbReference>
<proteinExistence type="predicted"/>
<evidence type="ECO:0000313" key="4">
    <source>
        <dbReference type="Proteomes" id="UP001401887"/>
    </source>
</evidence>
<sequence>MTRPAPLAALTRLPLPGRYALLVSGLFLYGLSLRLMLDARVGLAPWEAFHLGVTRHLPLSIGLVSILTGVLIVAFTALRLRERIGPGTVINVLLIGLFLDLLGPLVPDPAGLPARWVQFVLGVALLGFATGTYVAAGLGAGPRDGLVLGLSRQTGWEVARVRTGIELAVLGLGWLLGGLVGWGTLVFALGSGPAMSLGLGLYGLGRGGKREASQRKLGPVPSRRAR</sequence>
<organism evidence="3 4">
    <name type="scientific">Deinococcus carri</name>
    <dbReference type="NCBI Taxonomy" id="1211323"/>
    <lineage>
        <taxon>Bacteria</taxon>
        <taxon>Thermotogati</taxon>
        <taxon>Deinococcota</taxon>
        <taxon>Deinococci</taxon>
        <taxon>Deinococcales</taxon>
        <taxon>Deinococcaceae</taxon>
        <taxon>Deinococcus</taxon>
    </lineage>
</organism>